<accession>A0ABS6MH71</accession>
<evidence type="ECO:0000313" key="1">
    <source>
        <dbReference type="EMBL" id="MBV2128165.1"/>
    </source>
</evidence>
<dbReference type="Proteomes" id="UP000704611">
    <property type="component" value="Unassembled WGS sequence"/>
</dbReference>
<name>A0ABS6MH71_9GAMM</name>
<evidence type="ECO:0000313" key="2">
    <source>
        <dbReference type="Proteomes" id="UP000704611"/>
    </source>
</evidence>
<keyword evidence="2" id="KW-1185">Reference proteome</keyword>
<reference evidence="1 2" key="1">
    <citation type="submission" date="2021-06" db="EMBL/GenBank/DDBJ databases">
        <title>Rheinheimera indica sp. nov., isolated from deep-sea sediment.</title>
        <authorList>
            <person name="Wang Z."/>
            <person name="Zhang X.-Y."/>
        </authorList>
    </citation>
    <scope>NUCLEOTIDE SEQUENCE [LARGE SCALE GENOMIC DNA]</scope>
    <source>
        <strain evidence="1 2">SM2107</strain>
    </source>
</reference>
<sequence length="57" mass="6770">MSHPHSYTWSVVAELLKKERQDNIDLLIQKEDHGVRSVIKFIDEVLDRFPHELAKKE</sequence>
<organism evidence="1 2">
    <name type="scientific">Arsukibacterium indicum</name>
    <dbReference type="NCBI Taxonomy" id="2848612"/>
    <lineage>
        <taxon>Bacteria</taxon>
        <taxon>Pseudomonadati</taxon>
        <taxon>Pseudomonadota</taxon>
        <taxon>Gammaproteobacteria</taxon>
        <taxon>Chromatiales</taxon>
        <taxon>Chromatiaceae</taxon>
        <taxon>Arsukibacterium</taxon>
    </lineage>
</organism>
<proteinExistence type="predicted"/>
<comment type="caution">
    <text evidence="1">The sequence shown here is derived from an EMBL/GenBank/DDBJ whole genome shotgun (WGS) entry which is preliminary data.</text>
</comment>
<dbReference type="RefSeq" id="WP_217667232.1">
    <property type="nucleotide sequence ID" value="NZ_JAHRID010000001.1"/>
</dbReference>
<dbReference type="EMBL" id="JAHRID010000001">
    <property type="protein sequence ID" value="MBV2128165.1"/>
    <property type="molecule type" value="Genomic_DNA"/>
</dbReference>
<protein>
    <submittedName>
        <fullName evidence="1">Uncharacterized protein</fullName>
    </submittedName>
</protein>
<gene>
    <name evidence="1" type="ORF">KQY15_03525</name>
</gene>